<dbReference type="GO" id="GO:0004806">
    <property type="term" value="F:triacylglycerol lipase activity"/>
    <property type="evidence" value="ECO:0007669"/>
    <property type="project" value="InterPro"/>
</dbReference>
<feature type="short sequence motif" description="GXGXXG" evidence="5">
    <location>
        <begin position="206"/>
        <end position="211"/>
    </location>
</feature>
<feature type="short sequence motif" description="GXSXG" evidence="5">
    <location>
        <begin position="233"/>
        <end position="237"/>
    </location>
</feature>
<keyword evidence="6" id="KW-0472">Membrane</keyword>
<evidence type="ECO:0000313" key="8">
    <source>
        <dbReference type="EMBL" id="KAJ8601914.1"/>
    </source>
</evidence>
<organism evidence="8 9">
    <name type="scientific">Chrysophaeum taylorii</name>
    <dbReference type="NCBI Taxonomy" id="2483200"/>
    <lineage>
        <taxon>Eukaryota</taxon>
        <taxon>Sar</taxon>
        <taxon>Stramenopiles</taxon>
        <taxon>Ochrophyta</taxon>
        <taxon>Pelagophyceae</taxon>
        <taxon>Pelagomonadales</taxon>
        <taxon>Pelagomonadaceae</taxon>
        <taxon>Chrysophaeum</taxon>
    </lineage>
</organism>
<reference evidence="8" key="1">
    <citation type="submission" date="2023-01" db="EMBL/GenBank/DDBJ databases">
        <title>Metagenome sequencing of chrysophaentin producing Chrysophaeum taylorii.</title>
        <authorList>
            <person name="Davison J."/>
            <person name="Bewley C."/>
        </authorList>
    </citation>
    <scope>NUCLEOTIDE SEQUENCE</scope>
    <source>
        <strain evidence="8">NIES-1699</strain>
    </source>
</reference>
<feature type="active site" description="Nucleophile" evidence="5">
    <location>
        <position position="235"/>
    </location>
</feature>
<evidence type="ECO:0000256" key="3">
    <source>
        <dbReference type="ARBA" id="ARBA00022963"/>
    </source>
</evidence>
<dbReference type="PANTHER" id="PTHR14226">
    <property type="entry name" value="NEUROPATHY TARGET ESTERASE/SWISS CHEESE D.MELANOGASTER"/>
    <property type="match status" value="1"/>
</dbReference>
<sequence>MEWWRWGLGGAVLVFSMVPRFHRVSYSILRWPLLGLIYSLILAELCLYVSLRLLVRFLELAETPAHRKLRRALRMASTYDEWLASAKALDASKDAQRWQSDLRSTRYNWPFVRDMITRLRDGRAAGDWRSVVSTLRLCARPNVAGVMHPQLYSATYAGDPKTIISDFVRETVDAIRWIAPNDDDAVRKALLAARESYGKTVLSLSGGGALGTYHFGVVRAMWAEGCLPETVCGTSAGAIVAAFVATRTEAELVSQLFDDDLLRSNLRAFDRGPIEMASSFLRTGAAYDTDRWLEIIRWFANEEGVKDMTFAEAYSRSGRNLAITVCARGKRAPPVLLTRHSSPHVLVSSAILASCGVPGLIKPCGLFEKESGSAVTPQNGETYMDGSIVHDIPTKGLLEAFNARFVIASQVNPHIVPMLYQTNGNVGDPTRWSSPRHEDAWRGGFAVAALELFLRSCMLSQLEFLRDVDATPGWTGKFLTQNFEGTVTITPALHFRDYFESLKNPTKTSMARFLREGRIAAYQKMYMIRTRYAIERAIDRALGGAGGRLESDDDSFTDDGA</sequence>
<comment type="caution">
    <text evidence="8">The sequence shown here is derived from an EMBL/GenBank/DDBJ whole genome shotgun (WGS) entry which is preliminary data.</text>
</comment>
<accession>A0AAD7UCH5</accession>
<evidence type="ECO:0000313" key="9">
    <source>
        <dbReference type="Proteomes" id="UP001230188"/>
    </source>
</evidence>
<dbReference type="InterPro" id="IPR050301">
    <property type="entry name" value="NTE"/>
</dbReference>
<feature type="active site" description="Proton acceptor" evidence="5">
    <location>
        <position position="385"/>
    </location>
</feature>
<evidence type="ECO:0000256" key="5">
    <source>
        <dbReference type="PROSITE-ProRule" id="PRU01161"/>
    </source>
</evidence>
<feature type="transmembrane region" description="Helical" evidence="6">
    <location>
        <begin position="6"/>
        <end position="21"/>
    </location>
</feature>
<comment type="caution">
    <text evidence="5">Lacks conserved residue(s) required for the propagation of feature annotation.</text>
</comment>
<protein>
    <recommendedName>
        <fullName evidence="7">PNPLA domain-containing protein</fullName>
    </recommendedName>
</protein>
<dbReference type="EMBL" id="JAQMWT010000396">
    <property type="protein sequence ID" value="KAJ8601914.1"/>
    <property type="molecule type" value="Genomic_DNA"/>
</dbReference>
<keyword evidence="3 5" id="KW-0442">Lipid degradation</keyword>
<evidence type="ECO:0000259" key="7">
    <source>
        <dbReference type="PROSITE" id="PS51635"/>
    </source>
</evidence>
<evidence type="ECO:0000256" key="2">
    <source>
        <dbReference type="ARBA" id="ARBA00022801"/>
    </source>
</evidence>
<dbReference type="GO" id="GO:0016042">
    <property type="term" value="P:lipid catabolic process"/>
    <property type="evidence" value="ECO:0007669"/>
    <property type="project" value="UniProtKB-UniRule"/>
</dbReference>
<keyword evidence="4 5" id="KW-0443">Lipid metabolism</keyword>
<name>A0AAD7UCH5_9STRA</name>
<dbReference type="PROSITE" id="PS51635">
    <property type="entry name" value="PNPLA"/>
    <property type="match status" value="1"/>
</dbReference>
<dbReference type="Pfam" id="PF01734">
    <property type="entry name" value="Patatin"/>
    <property type="match status" value="1"/>
</dbReference>
<keyword evidence="2 5" id="KW-0378">Hydrolase</keyword>
<keyword evidence="6" id="KW-1133">Transmembrane helix</keyword>
<comment type="similarity">
    <text evidence="1">Belongs to the PLPL family.</text>
</comment>
<keyword evidence="6" id="KW-0812">Transmembrane</keyword>
<evidence type="ECO:0000256" key="1">
    <source>
        <dbReference type="ARBA" id="ARBA00006104"/>
    </source>
</evidence>
<keyword evidence="9" id="KW-1185">Reference proteome</keyword>
<proteinExistence type="inferred from homology"/>
<dbReference type="Pfam" id="PF11815">
    <property type="entry name" value="DUF3336"/>
    <property type="match status" value="1"/>
</dbReference>
<feature type="domain" description="PNPLA" evidence="7">
    <location>
        <begin position="202"/>
        <end position="398"/>
    </location>
</feature>
<dbReference type="InterPro" id="IPR016035">
    <property type="entry name" value="Acyl_Trfase/lysoPLipase"/>
</dbReference>
<evidence type="ECO:0000256" key="6">
    <source>
        <dbReference type="SAM" id="Phobius"/>
    </source>
</evidence>
<dbReference type="InterPro" id="IPR021771">
    <property type="entry name" value="Triacylglycerol_lipase_N"/>
</dbReference>
<dbReference type="Proteomes" id="UP001230188">
    <property type="component" value="Unassembled WGS sequence"/>
</dbReference>
<evidence type="ECO:0000256" key="4">
    <source>
        <dbReference type="ARBA" id="ARBA00023098"/>
    </source>
</evidence>
<dbReference type="InterPro" id="IPR002641">
    <property type="entry name" value="PNPLA_dom"/>
</dbReference>
<dbReference type="AlphaFoldDB" id="A0AAD7UCH5"/>
<dbReference type="Gene3D" id="3.40.1090.10">
    <property type="entry name" value="Cytosolic phospholipase A2 catalytic domain"/>
    <property type="match status" value="2"/>
</dbReference>
<feature type="transmembrane region" description="Helical" evidence="6">
    <location>
        <begin position="33"/>
        <end position="55"/>
    </location>
</feature>
<dbReference type="SUPFAM" id="SSF52151">
    <property type="entry name" value="FabD/lysophospholipase-like"/>
    <property type="match status" value="1"/>
</dbReference>
<dbReference type="PANTHER" id="PTHR14226:SF66">
    <property type="entry name" value="TRIACYLGLYCEROL LIPASE PTL2"/>
    <property type="match status" value="1"/>
</dbReference>
<gene>
    <name evidence="8" type="ORF">CTAYLR_008100</name>
</gene>